<sequence>MLCPEGAQIQSEIDNKEAEETCAKKTKKMLAEGSSGSIELNSFKNPKTWKKSISNFFRNQLRSTKSNDGDRPSGSKENFEEKEISPEQKWQSLGKIFRRQSLAEPWNKSPNQHGESSSQNKRLAVRKVLSSYFGKSQKSHAESDDK</sequence>
<organism evidence="1 2">
    <name type="scientific">Choristoneura fumiferana</name>
    <name type="common">Spruce budworm moth</name>
    <name type="synonym">Archips fumiferana</name>
    <dbReference type="NCBI Taxonomy" id="7141"/>
    <lineage>
        <taxon>Eukaryota</taxon>
        <taxon>Metazoa</taxon>
        <taxon>Ecdysozoa</taxon>
        <taxon>Arthropoda</taxon>
        <taxon>Hexapoda</taxon>
        <taxon>Insecta</taxon>
        <taxon>Pterygota</taxon>
        <taxon>Neoptera</taxon>
        <taxon>Endopterygota</taxon>
        <taxon>Lepidoptera</taxon>
        <taxon>Glossata</taxon>
        <taxon>Ditrysia</taxon>
        <taxon>Tortricoidea</taxon>
        <taxon>Tortricidae</taxon>
        <taxon>Tortricinae</taxon>
        <taxon>Choristoneura</taxon>
    </lineage>
</organism>
<keyword evidence="2" id="KW-1185">Reference proteome</keyword>
<dbReference type="Proteomes" id="UP001064048">
    <property type="component" value="Chromosome 2"/>
</dbReference>
<evidence type="ECO:0000313" key="2">
    <source>
        <dbReference type="Proteomes" id="UP001064048"/>
    </source>
</evidence>
<dbReference type="EMBL" id="CM046102">
    <property type="protein sequence ID" value="KAI8440598.1"/>
    <property type="molecule type" value="Genomic_DNA"/>
</dbReference>
<reference evidence="1 2" key="1">
    <citation type="journal article" date="2022" name="Genome Biol. Evol.">
        <title>The Spruce Budworm Genome: Reconstructing the Evolutionary History of Antifreeze Proteins.</title>
        <authorList>
            <person name="Beliveau C."/>
            <person name="Gagne P."/>
            <person name="Picq S."/>
            <person name="Vernygora O."/>
            <person name="Keeling C.I."/>
            <person name="Pinkney K."/>
            <person name="Doucet D."/>
            <person name="Wen F."/>
            <person name="Johnston J.S."/>
            <person name="Maaroufi H."/>
            <person name="Boyle B."/>
            <person name="Laroche J."/>
            <person name="Dewar K."/>
            <person name="Juretic N."/>
            <person name="Blackburn G."/>
            <person name="Nisole A."/>
            <person name="Brunet B."/>
            <person name="Brandao M."/>
            <person name="Lumley L."/>
            <person name="Duan J."/>
            <person name="Quan G."/>
            <person name="Lucarotti C.J."/>
            <person name="Roe A.D."/>
            <person name="Sperling F.A.H."/>
            <person name="Levesque R.C."/>
            <person name="Cusson M."/>
        </authorList>
    </citation>
    <scope>NUCLEOTIDE SEQUENCE [LARGE SCALE GENOMIC DNA]</scope>
    <source>
        <strain evidence="1">Glfc:IPQL:Cfum</strain>
    </source>
</reference>
<proteinExistence type="predicted"/>
<evidence type="ECO:0000313" key="1">
    <source>
        <dbReference type="EMBL" id="KAI8440598.1"/>
    </source>
</evidence>
<accession>A0ACC0KVQ5</accession>
<comment type="caution">
    <text evidence="1">The sequence shown here is derived from an EMBL/GenBank/DDBJ whole genome shotgun (WGS) entry which is preliminary data.</text>
</comment>
<protein>
    <submittedName>
        <fullName evidence="1">Uncharacterized protein</fullName>
    </submittedName>
</protein>
<name>A0ACC0KVQ5_CHOFU</name>
<gene>
    <name evidence="1" type="ORF">MSG28_001819</name>
</gene>